<dbReference type="InterPro" id="IPR008794">
    <property type="entry name" value="Pro_racemase_fam"/>
</dbReference>
<reference evidence="3" key="1">
    <citation type="submission" date="2018-02" db="EMBL/GenBank/DDBJ databases">
        <authorList>
            <person name="Hausmann B."/>
        </authorList>
    </citation>
    <scope>NUCLEOTIDE SEQUENCE [LARGE SCALE GENOMIC DNA]</scope>
    <source>
        <strain evidence="3">Peat soil MAG SbF1</strain>
    </source>
</reference>
<sequence>MHCYVNKGVIDTVFTGRIKEFESIGDFVRVVPEVAGAVQIMGFNNSAMEPEDTLPEGFRITGAENRFVYLATCGLGPEIGGEAHLVRNYLE</sequence>
<name>A0A2U3LLJ4_9FIRM</name>
<dbReference type="Gene3D" id="3.10.310.10">
    <property type="entry name" value="Diaminopimelate Epimerase, Chain A, domain 1"/>
    <property type="match status" value="1"/>
</dbReference>
<accession>A0A2U3LLJ4</accession>
<dbReference type="AlphaFoldDB" id="A0A2U3LLJ4"/>
<evidence type="ECO:0000256" key="1">
    <source>
        <dbReference type="ARBA" id="ARBA00007529"/>
    </source>
</evidence>
<dbReference type="EMBL" id="OMOF01000568">
    <property type="protein sequence ID" value="SPF52748.1"/>
    <property type="molecule type" value="Genomic_DNA"/>
</dbReference>
<dbReference type="Pfam" id="PF05544">
    <property type="entry name" value="Pro_racemase"/>
    <property type="match status" value="1"/>
</dbReference>
<evidence type="ECO:0000313" key="2">
    <source>
        <dbReference type="EMBL" id="SPF52748.1"/>
    </source>
</evidence>
<gene>
    <name evidence="2" type="ORF">SBF1_610028</name>
</gene>
<protein>
    <submittedName>
        <fullName evidence="2">Uncharacterized protein</fullName>
    </submittedName>
</protein>
<dbReference type="SUPFAM" id="SSF54506">
    <property type="entry name" value="Diaminopimelate epimerase-like"/>
    <property type="match status" value="1"/>
</dbReference>
<dbReference type="Proteomes" id="UP000238916">
    <property type="component" value="Unassembled WGS sequence"/>
</dbReference>
<dbReference type="OrthoDB" id="181267at2"/>
<evidence type="ECO:0000313" key="3">
    <source>
        <dbReference type="Proteomes" id="UP000238916"/>
    </source>
</evidence>
<comment type="similarity">
    <text evidence="1">Belongs to the proline racemase family.</text>
</comment>
<proteinExistence type="inferred from homology"/>
<organism evidence="2 3">
    <name type="scientific">Candidatus Desulfosporosinus infrequens</name>
    <dbReference type="NCBI Taxonomy" id="2043169"/>
    <lineage>
        <taxon>Bacteria</taxon>
        <taxon>Bacillati</taxon>
        <taxon>Bacillota</taxon>
        <taxon>Clostridia</taxon>
        <taxon>Eubacteriales</taxon>
        <taxon>Desulfitobacteriaceae</taxon>
        <taxon>Desulfosporosinus</taxon>
    </lineage>
</organism>